<keyword evidence="2" id="KW-0378">Hydrolase</keyword>
<dbReference type="AlphaFoldDB" id="A0A087ACS3"/>
<evidence type="ECO:0000313" key="3">
    <source>
        <dbReference type="Proteomes" id="UP000029072"/>
    </source>
</evidence>
<protein>
    <submittedName>
        <fullName evidence="2">HNH endonuclease domain protein</fullName>
    </submittedName>
</protein>
<dbReference type="eggNOG" id="COG1403">
    <property type="taxonomic scope" value="Bacteria"/>
</dbReference>
<dbReference type="RefSeq" id="WP_043167429.1">
    <property type="nucleotide sequence ID" value="NZ_JDUV01000027.1"/>
</dbReference>
<keyword evidence="2" id="KW-0255">Endonuclease</keyword>
<comment type="caution">
    <text evidence="2">The sequence shown here is derived from an EMBL/GenBank/DDBJ whole genome shotgun (WGS) entry which is preliminary data.</text>
</comment>
<dbReference type="OrthoDB" id="2084290at2"/>
<proteinExistence type="predicted"/>
<dbReference type="Gene3D" id="1.10.30.50">
    <property type="match status" value="1"/>
</dbReference>
<name>A0A087ACS3_9BIFI</name>
<reference evidence="2 3" key="1">
    <citation type="submission" date="2014-03" db="EMBL/GenBank/DDBJ databases">
        <title>Genomics of Bifidobacteria.</title>
        <authorList>
            <person name="Ventura M."/>
            <person name="Milani C."/>
            <person name="Lugli G.A."/>
        </authorList>
    </citation>
    <scope>NUCLEOTIDE SEQUENCE [LARGE SCALE GENOMIC DNA]</scope>
    <source>
        <strain evidence="2 3">DSM 23973</strain>
    </source>
</reference>
<evidence type="ECO:0000313" key="2">
    <source>
        <dbReference type="EMBL" id="KFI56573.1"/>
    </source>
</evidence>
<feature type="region of interest" description="Disordered" evidence="1">
    <location>
        <begin position="39"/>
        <end position="58"/>
    </location>
</feature>
<dbReference type="STRING" id="1437609.BCAL_0168"/>
<dbReference type="EMBL" id="JGYS01000001">
    <property type="protein sequence ID" value="KFI56573.1"/>
    <property type="molecule type" value="Genomic_DNA"/>
</dbReference>
<organism evidence="2 3">
    <name type="scientific">Bifidobacterium callitrichos DSM 23973</name>
    <dbReference type="NCBI Taxonomy" id="1437609"/>
    <lineage>
        <taxon>Bacteria</taxon>
        <taxon>Bacillati</taxon>
        <taxon>Actinomycetota</taxon>
        <taxon>Actinomycetes</taxon>
        <taxon>Bifidobacteriales</taxon>
        <taxon>Bifidobacteriaceae</taxon>
        <taxon>Bifidobacterium</taxon>
    </lineage>
</organism>
<gene>
    <name evidence="2" type="ORF">BCAL_0168</name>
</gene>
<sequence>MATNNPRRANGSRRRQLTQRILASETTCWLCGQPVDKTLPAGQPGSPEIDEDIPVSRGGDPYSRGNCHLVHRWCNRIKSNHSTEWARRRILLLLEHQQPKDFRPTSLPLNTSGEW</sequence>
<accession>A0A087ACS3</accession>
<evidence type="ECO:0000256" key="1">
    <source>
        <dbReference type="SAM" id="MobiDB-lite"/>
    </source>
</evidence>
<keyword evidence="2" id="KW-0540">Nuclease</keyword>
<dbReference type="Proteomes" id="UP000029072">
    <property type="component" value="Unassembled WGS sequence"/>
</dbReference>
<dbReference type="GO" id="GO:0004519">
    <property type="term" value="F:endonuclease activity"/>
    <property type="evidence" value="ECO:0007669"/>
    <property type="project" value="UniProtKB-KW"/>
</dbReference>